<sequence length="252" mass="28833">MENKVRNIIESASDKALSDLIIDSYKEVERNYFIKSWKTSELDAGHFVESVRRLIELKLFGKYTAISKGLPAFNDKTMLSYVNSQGDDSYRIHIPRALLTVYGIRNKRGVGHISTVSPNHLDATFIVSTVKWVLAELIRLNSSYKPEETSKIVDHIVERNVEGIWEEADITRVLAEGLSIKEQVIFLLYATEEVFDKKLLEIIEYKNQAYFKRTLKQLHAGRFIEYRGTGECIISPKGIAYAEDLILNKVNA</sequence>
<dbReference type="Proteomes" id="UP000029444">
    <property type="component" value="Unassembled WGS sequence"/>
</dbReference>
<protein>
    <submittedName>
        <fullName evidence="1">Uncharacterized protein</fullName>
    </submittedName>
</protein>
<dbReference type="RefSeq" id="WP_035233827.1">
    <property type="nucleotide sequence ID" value="NZ_ARXV01000012.1"/>
</dbReference>
<dbReference type="OrthoDB" id="494805at2"/>
<organism evidence="1 2">
    <name type="scientific">Alcanivorax nanhaiticus</name>
    <dbReference type="NCBI Taxonomy" id="1177154"/>
    <lineage>
        <taxon>Bacteria</taxon>
        <taxon>Pseudomonadati</taxon>
        <taxon>Pseudomonadota</taxon>
        <taxon>Gammaproteobacteria</taxon>
        <taxon>Oceanospirillales</taxon>
        <taxon>Alcanivoracaceae</taxon>
        <taxon>Alcanivorax</taxon>
    </lineage>
</organism>
<comment type="caution">
    <text evidence="1">The sequence shown here is derived from an EMBL/GenBank/DDBJ whole genome shotgun (WGS) entry which is preliminary data.</text>
</comment>
<name>A0A095UNG0_9GAMM</name>
<gene>
    <name evidence="1" type="ORF">Y5S_02803</name>
</gene>
<accession>A0A095UNG0</accession>
<evidence type="ECO:0000313" key="1">
    <source>
        <dbReference type="EMBL" id="KGD64035.1"/>
    </source>
</evidence>
<keyword evidence="2" id="KW-1185">Reference proteome</keyword>
<dbReference type="EMBL" id="ARXV01000012">
    <property type="protein sequence ID" value="KGD64035.1"/>
    <property type="molecule type" value="Genomic_DNA"/>
</dbReference>
<dbReference type="eggNOG" id="ENOG5032SBE">
    <property type="taxonomic scope" value="Bacteria"/>
</dbReference>
<proteinExistence type="predicted"/>
<evidence type="ECO:0000313" key="2">
    <source>
        <dbReference type="Proteomes" id="UP000029444"/>
    </source>
</evidence>
<dbReference type="AlphaFoldDB" id="A0A095UNG0"/>
<reference evidence="1 2" key="1">
    <citation type="submission" date="2012-09" db="EMBL/GenBank/DDBJ databases">
        <title>Genome Sequence of alkane-degrading Bacterium Alcanivorax sp. 19-m-6.</title>
        <authorList>
            <person name="Lai Q."/>
            <person name="Shao Z."/>
        </authorList>
    </citation>
    <scope>NUCLEOTIDE SEQUENCE [LARGE SCALE GENOMIC DNA]</scope>
    <source>
        <strain evidence="1 2">19-m-6</strain>
    </source>
</reference>